<keyword evidence="4" id="KW-1185">Reference proteome</keyword>
<keyword evidence="1" id="KW-0812">Transmembrane</keyword>
<organism evidence="3 4">
    <name type="scientific">Meridianimarinicoccus marinus</name>
    <dbReference type="NCBI Taxonomy" id="3231483"/>
    <lineage>
        <taxon>Bacteria</taxon>
        <taxon>Pseudomonadati</taxon>
        <taxon>Pseudomonadota</taxon>
        <taxon>Alphaproteobacteria</taxon>
        <taxon>Rhodobacterales</taxon>
        <taxon>Paracoccaceae</taxon>
        <taxon>Meridianimarinicoccus</taxon>
    </lineage>
</organism>
<keyword evidence="1" id="KW-0472">Membrane</keyword>
<dbReference type="Pfam" id="PF07835">
    <property type="entry name" value="COX4_pro_2"/>
    <property type="match status" value="1"/>
</dbReference>
<dbReference type="EMBL" id="JBFBVU010000002">
    <property type="protein sequence ID" value="MEV8465673.1"/>
    <property type="molecule type" value="Genomic_DNA"/>
</dbReference>
<evidence type="ECO:0000313" key="3">
    <source>
        <dbReference type="EMBL" id="MEV8465673.1"/>
    </source>
</evidence>
<protein>
    <submittedName>
        <fullName evidence="3">Aa3-type cytochrome c oxidase subunit IV</fullName>
    </submittedName>
</protein>
<evidence type="ECO:0000313" key="4">
    <source>
        <dbReference type="Proteomes" id="UP001553161"/>
    </source>
</evidence>
<evidence type="ECO:0000259" key="2">
    <source>
        <dbReference type="Pfam" id="PF07835"/>
    </source>
</evidence>
<dbReference type="InterPro" id="IPR036596">
    <property type="entry name" value="Cyt-C_aa3_sf"/>
</dbReference>
<dbReference type="RefSeq" id="WP_366191295.1">
    <property type="nucleotide sequence ID" value="NZ_JBFBVU010000002.1"/>
</dbReference>
<sequence>MSDYKHGEMDISVQEKTFEGFTKSVAYGAVFCICVLIFMGLVNG</sequence>
<dbReference type="Gene3D" id="1.20.5.160">
    <property type="entry name" value="Bacterial aa3 type cytochrome c oxidase subunit IV"/>
    <property type="match status" value="1"/>
</dbReference>
<reference evidence="3 4" key="1">
    <citation type="submission" date="2024-07" db="EMBL/GenBank/DDBJ databases">
        <authorList>
            <person name="Kang M."/>
        </authorList>
    </citation>
    <scope>NUCLEOTIDE SEQUENCE [LARGE SCALE GENOMIC DNA]</scope>
    <source>
        <strain evidence="3 4">DFM31</strain>
    </source>
</reference>
<keyword evidence="1" id="KW-1133">Transmembrane helix</keyword>
<proteinExistence type="predicted"/>
<dbReference type="SUPFAM" id="SSF81469">
    <property type="entry name" value="Bacterial aa3 type cytochrome c oxidase subunit IV"/>
    <property type="match status" value="1"/>
</dbReference>
<feature type="domain" description="Cytochrome c oxidase subunit IV bacterial aa3 type" evidence="2">
    <location>
        <begin position="4"/>
        <end position="42"/>
    </location>
</feature>
<comment type="caution">
    <text evidence="3">The sequence shown here is derived from an EMBL/GenBank/DDBJ whole genome shotgun (WGS) entry which is preliminary data.</text>
</comment>
<name>A0ABV3L5M4_9RHOB</name>
<evidence type="ECO:0000256" key="1">
    <source>
        <dbReference type="SAM" id="Phobius"/>
    </source>
</evidence>
<dbReference type="Proteomes" id="UP001553161">
    <property type="component" value="Unassembled WGS sequence"/>
</dbReference>
<feature type="transmembrane region" description="Helical" evidence="1">
    <location>
        <begin position="25"/>
        <end position="42"/>
    </location>
</feature>
<accession>A0ABV3L5M4</accession>
<gene>
    <name evidence="3" type="ORF">AB0T83_02615</name>
</gene>
<dbReference type="InterPro" id="IPR012422">
    <property type="entry name" value="Cyt_c_oxidase_su4_bac-aa3"/>
</dbReference>